<dbReference type="Pfam" id="PF01547">
    <property type="entry name" value="SBP_bac_1"/>
    <property type="match status" value="1"/>
</dbReference>
<evidence type="ECO:0000313" key="5">
    <source>
        <dbReference type="Proteomes" id="UP000823935"/>
    </source>
</evidence>
<dbReference type="InterPro" id="IPR006059">
    <property type="entry name" value="SBP"/>
</dbReference>
<reference evidence="4" key="1">
    <citation type="submission" date="2020-10" db="EMBL/GenBank/DDBJ databases">
        <authorList>
            <person name="Gilroy R."/>
        </authorList>
    </citation>
    <scope>NUCLEOTIDE SEQUENCE</scope>
    <source>
        <strain evidence="4">CHK190-19873</strain>
    </source>
</reference>
<keyword evidence="2" id="KW-0813">Transport</keyword>
<dbReference type="PANTHER" id="PTHR43649:SF29">
    <property type="entry name" value="OSMOPROTECTIVE COMPOUNDS-BINDING PROTEIN GGTB"/>
    <property type="match status" value="1"/>
</dbReference>
<reference evidence="4" key="2">
    <citation type="journal article" date="2021" name="PeerJ">
        <title>Extensive microbial diversity within the chicken gut microbiome revealed by metagenomics and culture.</title>
        <authorList>
            <person name="Gilroy R."/>
            <person name="Ravi A."/>
            <person name="Getino M."/>
            <person name="Pursley I."/>
            <person name="Horton D.L."/>
            <person name="Alikhan N.F."/>
            <person name="Baker D."/>
            <person name="Gharbi K."/>
            <person name="Hall N."/>
            <person name="Watson M."/>
            <person name="Adriaenssens E.M."/>
            <person name="Foster-Nyarko E."/>
            <person name="Jarju S."/>
            <person name="Secka A."/>
            <person name="Antonio M."/>
            <person name="Oren A."/>
            <person name="Chaudhuri R.R."/>
            <person name="La Ragione R."/>
            <person name="Hildebrand F."/>
            <person name="Pallen M.J."/>
        </authorList>
    </citation>
    <scope>NUCLEOTIDE SEQUENCE</scope>
    <source>
        <strain evidence="4">CHK190-19873</strain>
    </source>
</reference>
<comment type="caution">
    <text evidence="4">The sequence shown here is derived from an EMBL/GenBank/DDBJ whole genome shotgun (WGS) entry which is preliminary data.</text>
</comment>
<organism evidence="4 5">
    <name type="scientific">Candidatus Limivivens intestinipullorum</name>
    <dbReference type="NCBI Taxonomy" id="2840858"/>
    <lineage>
        <taxon>Bacteria</taxon>
        <taxon>Bacillati</taxon>
        <taxon>Bacillota</taxon>
        <taxon>Clostridia</taxon>
        <taxon>Lachnospirales</taxon>
        <taxon>Lachnospiraceae</taxon>
        <taxon>Lachnospiraceae incertae sedis</taxon>
        <taxon>Candidatus Limivivens</taxon>
    </lineage>
</organism>
<evidence type="ECO:0000313" key="4">
    <source>
        <dbReference type="EMBL" id="HIS30890.1"/>
    </source>
</evidence>
<dbReference type="PANTHER" id="PTHR43649">
    <property type="entry name" value="ARABINOSE-BINDING PROTEIN-RELATED"/>
    <property type="match status" value="1"/>
</dbReference>
<protein>
    <submittedName>
        <fullName evidence="4">Extracellular solute-binding protein</fullName>
    </submittedName>
</protein>
<dbReference type="InterPro" id="IPR050490">
    <property type="entry name" value="Bact_solute-bd_prot1"/>
</dbReference>
<feature type="signal peptide" evidence="3">
    <location>
        <begin position="1"/>
        <end position="25"/>
    </location>
</feature>
<gene>
    <name evidence="4" type="ORF">IAB44_04965</name>
</gene>
<evidence type="ECO:0000256" key="2">
    <source>
        <dbReference type="ARBA" id="ARBA00022448"/>
    </source>
</evidence>
<accession>A0A9D1JJA6</accession>
<keyword evidence="3" id="KW-0732">Signal</keyword>
<name>A0A9D1JJA6_9FIRM</name>
<sequence length="430" mass="46718">MKKKIVSLMMAAALAAGMTSMGAMATEPDTSQEKEFKVLSIWSDESPDGQILVGMLDKYAEENPNFTYEYEYVAASDVTTKIATLVASDDLPDLFAYAAGTPLKTLIDADKVVNISEELDNLGLSDKITDGAKSIMTSLSGTEDMYDLPFGMNVEGFWYNKALFEQVGAEVPTTWDELLAVCDLFMENDIQPLATGGSDKWPSSRIINAYTYRTMGADAIQKAANGELSYTDEGFVAAAQMLSDMVNKGYFGEGATTVDNTTAENMLLAGQCAMIYDGSWFTSAITADTNPSGADGIGFIGVPVVDESISPATEYPMNCGNILCMAKSKYDGASAAFLQYFVENIGDYAMENYQSVRGYTYSVSDDSLDEITKEIVDTINTATGSTAWWEAYMNDETKSAAQDNVQTLMNGDMTAQEYMESIQEAYDMSK</sequence>
<dbReference type="EMBL" id="DVIQ01000024">
    <property type="protein sequence ID" value="HIS30890.1"/>
    <property type="molecule type" value="Genomic_DNA"/>
</dbReference>
<evidence type="ECO:0000256" key="3">
    <source>
        <dbReference type="SAM" id="SignalP"/>
    </source>
</evidence>
<dbReference type="SUPFAM" id="SSF53850">
    <property type="entry name" value="Periplasmic binding protein-like II"/>
    <property type="match status" value="1"/>
</dbReference>
<proteinExistence type="inferred from homology"/>
<evidence type="ECO:0000256" key="1">
    <source>
        <dbReference type="ARBA" id="ARBA00008520"/>
    </source>
</evidence>
<feature type="chain" id="PRO_5038540849" evidence="3">
    <location>
        <begin position="26"/>
        <end position="430"/>
    </location>
</feature>
<dbReference type="Gene3D" id="3.40.190.10">
    <property type="entry name" value="Periplasmic binding protein-like II"/>
    <property type="match status" value="2"/>
</dbReference>
<dbReference type="AlphaFoldDB" id="A0A9D1JJA6"/>
<comment type="similarity">
    <text evidence="1">Belongs to the bacterial solute-binding protein 1 family.</text>
</comment>
<dbReference type="Proteomes" id="UP000823935">
    <property type="component" value="Unassembled WGS sequence"/>
</dbReference>